<reference evidence="3 4" key="1">
    <citation type="submission" date="2020-02" db="EMBL/GenBank/DDBJ databases">
        <authorList>
            <person name="Kim M.K."/>
        </authorList>
    </citation>
    <scope>NUCLEOTIDE SEQUENCE [LARGE SCALE GENOMIC DNA]</scope>
    <source>
        <strain evidence="3 4">17J57-3</strain>
    </source>
</reference>
<protein>
    <submittedName>
        <fullName evidence="3">Competence protein CoiA</fullName>
    </submittedName>
</protein>
<sequence length="256" mass="28733">MLTAVLTGAESRVLARDVLRTDGPFSCPGCGQEVIAKKGEKKVHHFAHKTAVECAWGRGESEEHRQCKQAIFDALTGVSHVENLELEKDFGAVVADVYAEIRGAKVAIEVQRSNLSDIAIAERTRAYDRLGIFVLWLALNPPSHGERFNPAAWQKWLHAAYFGRVFYWVEGAQIVQVHFDAYTEQRGGQVYFQKGGIERESTVFNKFFKQARTTNRGPVLDLASSFYPTAQPGLQMGGITVPRCRLFSSKTPRWWT</sequence>
<evidence type="ECO:0000313" key="3">
    <source>
        <dbReference type="EMBL" id="NEX63443.1"/>
    </source>
</evidence>
<dbReference type="RefSeq" id="WP_163967313.1">
    <property type="nucleotide sequence ID" value="NZ_JAAIVB010000069.1"/>
</dbReference>
<evidence type="ECO:0000259" key="2">
    <source>
        <dbReference type="Pfam" id="PF25164"/>
    </source>
</evidence>
<dbReference type="Pfam" id="PF06054">
    <property type="entry name" value="CoiA_nuc"/>
    <property type="match status" value="1"/>
</dbReference>
<accession>A0A6B3SRR8</accession>
<proteinExistence type="predicted"/>
<dbReference type="EMBL" id="JAAIVB010000069">
    <property type="protein sequence ID" value="NEX63443.1"/>
    <property type="molecule type" value="Genomic_DNA"/>
</dbReference>
<evidence type="ECO:0000259" key="1">
    <source>
        <dbReference type="Pfam" id="PF06054"/>
    </source>
</evidence>
<dbReference type="InterPro" id="IPR010330">
    <property type="entry name" value="CoiA_nuc"/>
</dbReference>
<dbReference type="AlphaFoldDB" id="A0A6B3SRR8"/>
<keyword evidence="4" id="KW-1185">Reference proteome</keyword>
<dbReference type="Proteomes" id="UP000482155">
    <property type="component" value="Unassembled WGS sequence"/>
</dbReference>
<feature type="domain" description="Competence protein CoiA nuclease-like" evidence="1">
    <location>
        <begin position="60"/>
        <end position="138"/>
    </location>
</feature>
<feature type="domain" description="Competence protein CoiA-like N-terminal" evidence="2">
    <location>
        <begin position="19"/>
        <end position="55"/>
    </location>
</feature>
<name>A0A6B3SRR8_9BURK</name>
<evidence type="ECO:0000313" key="4">
    <source>
        <dbReference type="Proteomes" id="UP000482155"/>
    </source>
</evidence>
<dbReference type="Pfam" id="PF25164">
    <property type="entry name" value="CoiA_N"/>
    <property type="match status" value="1"/>
</dbReference>
<organism evidence="3 4">
    <name type="scientific">Noviherbaspirillum galbum</name>
    <dbReference type="NCBI Taxonomy" id="2709383"/>
    <lineage>
        <taxon>Bacteria</taxon>
        <taxon>Pseudomonadati</taxon>
        <taxon>Pseudomonadota</taxon>
        <taxon>Betaproteobacteria</taxon>
        <taxon>Burkholderiales</taxon>
        <taxon>Oxalobacteraceae</taxon>
        <taxon>Noviherbaspirillum</taxon>
    </lineage>
</organism>
<gene>
    <name evidence="3" type="ORF">G3574_20385</name>
</gene>
<comment type="caution">
    <text evidence="3">The sequence shown here is derived from an EMBL/GenBank/DDBJ whole genome shotgun (WGS) entry which is preliminary data.</text>
</comment>
<dbReference type="InterPro" id="IPR057253">
    <property type="entry name" value="CoiA-like_N"/>
</dbReference>